<keyword evidence="2" id="KW-1185">Reference proteome</keyword>
<dbReference type="EMBL" id="CAJVPS010051306">
    <property type="protein sequence ID" value="CAG8769248.1"/>
    <property type="molecule type" value="Genomic_DNA"/>
</dbReference>
<dbReference type="OrthoDB" id="10560595at2759"/>
<gene>
    <name evidence="1" type="ORF">ALEPTO_LOCUS14051</name>
</gene>
<dbReference type="AlphaFoldDB" id="A0A9N9J7Z3"/>
<dbReference type="Proteomes" id="UP000789508">
    <property type="component" value="Unassembled WGS sequence"/>
</dbReference>
<protein>
    <submittedName>
        <fullName evidence="1">11008_t:CDS:1</fullName>
    </submittedName>
</protein>
<feature type="non-terminal residue" evidence="1">
    <location>
        <position position="1"/>
    </location>
</feature>
<name>A0A9N9J7Z3_9GLOM</name>
<accession>A0A9N9J7Z3</accession>
<organism evidence="1 2">
    <name type="scientific">Ambispora leptoticha</name>
    <dbReference type="NCBI Taxonomy" id="144679"/>
    <lineage>
        <taxon>Eukaryota</taxon>
        <taxon>Fungi</taxon>
        <taxon>Fungi incertae sedis</taxon>
        <taxon>Mucoromycota</taxon>
        <taxon>Glomeromycotina</taxon>
        <taxon>Glomeromycetes</taxon>
        <taxon>Archaeosporales</taxon>
        <taxon>Ambisporaceae</taxon>
        <taxon>Ambispora</taxon>
    </lineage>
</organism>
<feature type="non-terminal residue" evidence="1">
    <location>
        <position position="135"/>
    </location>
</feature>
<reference evidence="1" key="1">
    <citation type="submission" date="2021-06" db="EMBL/GenBank/DDBJ databases">
        <authorList>
            <person name="Kallberg Y."/>
            <person name="Tangrot J."/>
            <person name="Rosling A."/>
        </authorList>
    </citation>
    <scope>NUCLEOTIDE SEQUENCE</scope>
    <source>
        <strain evidence="1">FL130A</strain>
    </source>
</reference>
<proteinExistence type="predicted"/>
<evidence type="ECO:0000313" key="1">
    <source>
        <dbReference type="EMBL" id="CAG8769248.1"/>
    </source>
</evidence>
<comment type="caution">
    <text evidence="1">The sequence shown here is derived from an EMBL/GenBank/DDBJ whole genome shotgun (WGS) entry which is preliminary data.</text>
</comment>
<evidence type="ECO:0000313" key="2">
    <source>
        <dbReference type="Proteomes" id="UP000789508"/>
    </source>
</evidence>
<sequence length="135" mass="15622">VKELYLYPYLSFNISTSFHDITQIVIWSHDMSGRYFAQCMQDAGYVSGLSGFRRRQIFPASYVEQEIENHRDMKHLAACEDNRRFISEAELCKKIKNFESTKLAIGDTSPLSILSLFVEGIKENDIFKIRAFASH</sequence>